<sequence>MAKKNMTMVEPFDKNGIWWMPGQDNRVPGTLIFDPKKGVTVTLFQPIDVEFSKKDYSASKLIHGIVDGGLKISLLDCYEALGDTTFSEHGVYSSSKIVARQCVVGAHLCNDSKFNNFRLSIHNYAQFMCRTGIRLATDHDAGFIWNRVNPVEFEIDGDKISLAIGVQAPFSIFEFTASIKENASISITTKSPAGDLDEAILGVFNSLKTMLEFSLGYPVPIVQFQAVATDACGQDENIEIFFSQSGYATQKIGNPHQDMLFSFCGLPDERVADFVRTWHDFYNQNRFTIDVVINSGVKSSGDKRPEQSFFFLISSLEALQRSRGKLKLSMPEDEFNHIKRLIFDVLPKNETGNHMRNRIGGMNEPSLRQRLSDVLDAMPQCISVRIQNKTALVDNIICARTHIVHHIDRSETDNHVLHIWHLTEVLWGITVLYMLGLLGLPGDTIDGIVKNNINMLNALHWIEGVSSEPSDNS</sequence>
<evidence type="ECO:0000259" key="1">
    <source>
        <dbReference type="Pfam" id="PF18739"/>
    </source>
</evidence>
<dbReference type="EMBL" id="QKQP01000001">
    <property type="protein sequence ID" value="PZD82441.1"/>
    <property type="molecule type" value="Genomic_DNA"/>
</dbReference>
<protein>
    <submittedName>
        <fullName evidence="3">Uncharacterized protein</fullName>
    </submittedName>
</protein>
<dbReference type="Pfam" id="PF18739">
    <property type="entry name" value="HEPN_Apea"/>
    <property type="match status" value="1"/>
</dbReference>
<accession>A0A2W1KSZ1</accession>
<dbReference type="RefSeq" id="WP_054608637.1">
    <property type="nucleotide sequence ID" value="NZ_AP025160.1"/>
</dbReference>
<dbReference type="AlphaFoldDB" id="A0A2W1KSZ1"/>
<proteinExistence type="predicted"/>
<dbReference type="OrthoDB" id="6198809at2"/>
<organism evidence="3 4">
    <name type="scientific">Acidithiobacillus ferrooxidans</name>
    <name type="common">Thiobacillus ferrooxidans</name>
    <dbReference type="NCBI Taxonomy" id="920"/>
    <lineage>
        <taxon>Bacteria</taxon>
        <taxon>Pseudomonadati</taxon>
        <taxon>Pseudomonadota</taxon>
        <taxon>Acidithiobacillia</taxon>
        <taxon>Acidithiobacillales</taxon>
        <taxon>Acidithiobacillaceae</taxon>
        <taxon>Acidithiobacillus</taxon>
    </lineage>
</organism>
<feature type="domain" description="Apea-like HEPN" evidence="1">
    <location>
        <begin position="313"/>
        <end position="441"/>
    </location>
</feature>
<comment type="caution">
    <text evidence="3">The sequence shown here is derived from an EMBL/GenBank/DDBJ whole genome shotgun (WGS) entry which is preliminary data.</text>
</comment>
<dbReference type="Pfam" id="PF18862">
    <property type="entry name" value="ApeA_NTD1"/>
    <property type="match status" value="1"/>
</dbReference>
<dbReference type="InterPro" id="IPR041229">
    <property type="entry name" value="HEPN_Apea"/>
</dbReference>
<feature type="domain" description="ApeA N-terminal" evidence="2">
    <location>
        <begin position="14"/>
        <end position="266"/>
    </location>
</feature>
<name>A0A2W1KSZ1_ACIFR</name>
<gene>
    <name evidence="3" type="ORF">DN052_05330</name>
</gene>
<evidence type="ECO:0000313" key="4">
    <source>
        <dbReference type="Proteomes" id="UP000248886"/>
    </source>
</evidence>
<evidence type="ECO:0000259" key="2">
    <source>
        <dbReference type="Pfam" id="PF18862"/>
    </source>
</evidence>
<reference evidence="3 4" key="1">
    <citation type="submission" date="2018-06" db="EMBL/GenBank/DDBJ databases">
        <title>Draft sequence of Acidithiobacillus ferrooxidans CCM 4253.</title>
        <authorList>
            <person name="Moya-Beltran A."/>
            <person name="Castro M."/>
            <person name="Covarrubias P.C."/>
            <person name="Issotta F."/>
            <person name="Janiczek O."/>
            <person name="Mandl M."/>
            <person name="Kucera J."/>
            <person name="Quatrini R."/>
        </authorList>
    </citation>
    <scope>NUCLEOTIDE SEQUENCE [LARGE SCALE GENOMIC DNA]</scope>
    <source>
        <strain evidence="3 4">CCM 4253</strain>
    </source>
</reference>
<evidence type="ECO:0000313" key="3">
    <source>
        <dbReference type="EMBL" id="PZD82441.1"/>
    </source>
</evidence>
<dbReference type="InterPro" id="IPR041223">
    <property type="entry name" value="ApeA_NTD"/>
</dbReference>
<dbReference type="Proteomes" id="UP000248886">
    <property type="component" value="Unassembled WGS sequence"/>
</dbReference>